<dbReference type="PANTHER" id="PTHR12231">
    <property type="entry name" value="CTX-RELATED TYPE I TRANSMEMBRANE PROTEIN"/>
    <property type="match status" value="1"/>
</dbReference>
<dbReference type="SUPFAM" id="SSF48726">
    <property type="entry name" value="Immunoglobulin"/>
    <property type="match status" value="5"/>
</dbReference>
<accession>A0A0D8XYD4</accession>
<reference evidence="7" key="2">
    <citation type="journal article" date="2016" name="Sci. Rep.">
        <title>Dictyocaulus viviparus genome, variome and transcriptome elucidate lungworm biology and support future intervention.</title>
        <authorList>
            <person name="McNulty S.N."/>
            <person name="Strube C."/>
            <person name="Rosa B.A."/>
            <person name="Martin J.C."/>
            <person name="Tyagi R."/>
            <person name="Choi Y.J."/>
            <person name="Wang Q."/>
            <person name="Hallsworth Pepin K."/>
            <person name="Zhang X."/>
            <person name="Ozersky P."/>
            <person name="Wilson R.K."/>
            <person name="Sternberg P.W."/>
            <person name="Gasser R.B."/>
            <person name="Mitreva M."/>
        </authorList>
    </citation>
    <scope>NUCLEOTIDE SEQUENCE [LARGE SCALE GENOMIC DNA]</scope>
    <source>
        <strain evidence="7">HannoverDv2000</strain>
    </source>
</reference>
<dbReference type="InterPro" id="IPR036179">
    <property type="entry name" value="Ig-like_dom_sf"/>
</dbReference>
<feature type="domain" description="Ig-like" evidence="5">
    <location>
        <begin position="96"/>
        <end position="177"/>
    </location>
</feature>
<dbReference type="InterPro" id="IPR007110">
    <property type="entry name" value="Ig-like_dom"/>
</dbReference>
<protein>
    <submittedName>
        <fullName evidence="6">Immunoglobulin I-set domain protein</fullName>
    </submittedName>
</protein>
<dbReference type="PROSITE" id="PS50835">
    <property type="entry name" value="IG_LIKE"/>
    <property type="match status" value="4"/>
</dbReference>
<feature type="domain" description="Ig-like" evidence="5">
    <location>
        <begin position="2"/>
        <end position="91"/>
    </location>
</feature>
<dbReference type="InterPro" id="IPR003598">
    <property type="entry name" value="Ig_sub2"/>
</dbReference>
<dbReference type="InterPro" id="IPR013783">
    <property type="entry name" value="Ig-like_fold"/>
</dbReference>
<dbReference type="InterPro" id="IPR003599">
    <property type="entry name" value="Ig_sub"/>
</dbReference>
<dbReference type="FunFam" id="2.60.40.10:FF:001751">
    <property type="entry name" value="HMCN2 isoform 3"/>
    <property type="match status" value="1"/>
</dbReference>
<keyword evidence="3" id="KW-1015">Disulfide bond</keyword>
<dbReference type="STRING" id="29172.A0A0D8XYD4"/>
<feature type="domain" description="Ig-like" evidence="5">
    <location>
        <begin position="182"/>
        <end position="272"/>
    </location>
</feature>
<gene>
    <name evidence="6" type="ORF">DICVIV_05148</name>
</gene>
<evidence type="ECO:0000313" key="7">
    <source>
        <dbReference type="Proteomes" id="UP000053766"/>
    </source>
</evidence>
<dbReference type="SMART" id="SM00408">
    <property type="entry name" value="IGc2"/>
    <property type="match status" value="4"/>
</dbReference>
<dbReference type="GO" id="GO:0043005">
    <property type="term" value="C:neuron projection"/>
    <property type="evidence" value="ECO:0007669"/>
    <property type="project" value="TreeGrafter"/>
</dbReference>
<keyword evidence="2" id="KW-0677">Repeat</keyword>
<dbReference type="InterPro" id="IPR013098">
    <property type="entry name" value="Ig_I-set"/>
</dbReference>
<name>A0A0D8XYD4_DICVI</name>
<evidence type="ECO:0000256" key="2">
    <source>
        <dbReference type="ARBA" id="ARBA00022737"/>
    </source>
</evidence>
<evidence type="ECO:0000313" key="6">
    <source>
        <dbReference type="EMBL" id="KJH48754.1"/>
    </source>
</evidence>
<keyword evidence="1" id="KW-0732">Signal</keyword>
<evidence type="ECO:0000259" key="5">
    <source>
        <dbReference type="PROSITE" id="PS50835"/>
    </source>
</evidence>
<reference evidence="6 7" key="1">
    <citation type="submission" date="2013-11" db="EMBL/GenBank/DDBJ databases">
        <title>Draft genome of the bovine lungworm Dictyocaulus viviparus.</title>
        <authorList>
            <person name="Mitreva M."/>
        </authorList>
    </citation>
    <scope>NUCLEOTIDE SEQUENCE [LARGE SCALE GENOMIC DNA]</scope>
    <source>
        <strain evidence="6 7">HannoverDv2000</strain>
    </source>
</reference>
<dbReference type="Gene3D" id="2.60.40.10">
    <property type="entry name" value="Immunoglobulins"/>
    <property type="match status" value="4"/>
</dbReference>
<dbReference type="PANTHER" id="PTHR12231:SF253">
    <property type="entry name" value="DPR-INTERACTING PROTEIN ETA, ISOFORM B-RELATED"/>
    <property type="match status" value="1"/>
</dbReference>
<proteinExistence type="predicted"/>
<organism evidence="6 7">
    <name type="scientific">Dictyocaulus viviparus</name>
    <name type="common">Bovine lungworm</name>
    <dbReference type="NCBI Taxonomy" id="29172"/>
    <lineage>
        <taxon>Eukaryota</taxon>
        <taxon>Metazoa</taxon>
        <taxon>Ecdysozoa</taxon>
        <taxon>Nematoda</taxon>
        <taxon>Chromadorea</taxon>
        <taxon>Rhabditida</taxon>
        <taxon>Rhabditina</taxon>
        <taxon>Rhabditomorpha</taxon>
        <taxon>Strongyloidea</taxon>
        <taxon>Metastrongylidae</taxon>
        <taxon>Dictyocaulus</taxon>
    </lineage>
</organism>
<dbReference type="Pfam" id="PF07679">
    <property type="entry name" value="I-set"/>
    <property type="match status" value="2"/>
</dbReference>
<dbReference type="OrthoDB" id="5985519at2759"/>
<dbReference type="Proteomes" id="UP000053766">
    <property type="component" value="Unassembled WGS sequence"/>
</dbReference>
<dbReference type="SMART" id="SM00409">
    <property type="entry name" value="IG"/>
    <property type="match status" value="4"/>
</dbReference>
<evidence type="ECO:0000256" key="1">
    <source>
        <dbReference type="ARBA" id="ARBA00022729"/>
    </source>
</evidence>
<feature type="domain" description="Ig-like" evidence="5">
    <location>
        <begin position="277"/>
        <end position="359"/>
    </location>
</feature>
<dbReference type="FunFam" id="2.60.40.10:FF:000130">
    <property type="entry name" value="Hemicentin 1"/>
    <property type="match status" value="1"/>
</dbReference>
<dbReference type="InterPro" id="IPR051170">
    <property type="entry name" value="Neural/epithelial_adhesion"/>
</dbReference>
<dbReference type="AlphaFoldDB" id="A0A0D8XYD4"/>
<keyword evidence="7" id="KW-1185">Reference proteome</keyword>
<evidence type="ECO:0000256" key="3">
    <source>
        <dbReference type="ARBA" id="ARBA00023157"/>
    </source>
</evidence>
<dbReference type="EMBL" id="KN716257">
    <property type="protein sequence ID" value="KJH48754.1"/>
    <property type="molecule type" value="Genomic_DNA"/>
</dbReference>
<keyword evidence="4" id="KW-0393">Immunoglobulin domain</keyword>
<dbReference type="Pfam" id="PF13927">
    <property type="entry name" value="Ig_3"/>
    <property type="match status" value="2"/>
</dbReference>
<evidence type="ECO:0000256" key="4">
    <source>
        <dbReference type="ARBA" id="ARBA00023319"/>
    </source>
</evidence>
<sequence length="416" mass="45259">MPSIIPSPETVRVNIERQATLQCRAVGQPTPTITWQRDGVPLESIGNPRYTMLPDGNLLITNAQVEDQTRFTCIAHNEYGQQAKTTMVIITGLVSPVLGHVSPEEQLIEGENLHLSCVVVLGTPKPDIKWFKDGEFLQIEDGGSSLLLRNGNPKDEGKYTCAAISPAGNASLNVNVQLIKKPEFILDDHMESAELSVREGQRVELSCHVRGTPTPAITWSLDGRPISVNSKDYSIMQDNTLIIINADKNSAGTYTCTAMNPAGENEQSTYVSVIAAPVISPGQSSFNLIQGSSVTIPCDVYMDPMPEIKWYLNDIPFEEQHIDENGALLIENVQETHRGQLKCVASNEAGEDERLVTLTVHTAPVIDGSGQTINKIALVNETISLPCPAHALPPPIRIWSYEGQNIEATSITVGCS</sequence>